<organism evidence="1 2">
    <name type="scientific">Rhodoblastus acidophilus</name>
    <name type="common">Rhodopseudomonas acidophila</name>
    <dbReference type="NCBI Taxonomy" id="1074"/>
    <lineage>
        <taxon>Bacteria</taxon>
        <taxon>Pseudomonadati</taxon>
        <taxon>Pseudomonadota</taxon>
        <taxon>Alphaproteobacteria</taxon>
        <taxon>Hyphomicrobiales</taxon>
        <taxon>Rhodoblastaceae</taxon>
        <taxon>Rhodoblastus</taxon>
    </lineage>
</organism>
<dbReference type="RefSeq" id="WP_155446091.1">
    <property type="nucleotide sequence ID" value="NZ_JAOQNR010000010.1"/>
</dbReference>
<reference evidence="1 2" key="1">
    <citation type="submission" date="2019-11" db="EMBL/GenBank/DDBJ databases">
        <title>Whole-genome sequence of a Rhodoblastus acidophilus DSM 142.</title>
        <authorList>
            <person name="Kyndt J.A."/>
            <person name="Meyer T.E."/>
        </authorList>
    </citation>
    <scope>NUCLEOTIDE SEQUENCE [LARGE SCALE GENOMIC DNA]</scope>
    <source>
        <strain evidence="1 2">DSM 142</strain>
    </source>
</reference>
<dbReference type="AlphaFoldDB" id="A0A6N8DNH9"/>
<accession>A0A6N8DNH9</accession>
<evidence type="ECO:0000313" key="1">
    <source>
        <dbReference type="EMBL" id="MTV31406.1"/>
    </source>
</evidence>
<proteinExistence type="predicted"/>
<gene>
    <name evidence="1" type="ORF">GJ654_10410</name>
</gene>
<dbReference type="OrthoDB" id="8301806at2"/>
<dbReference type="Proteomes" id="UP000439113">
    <property type="component" value="Unassembled WGS sequence"/>
</dbReference>
<sequence>MSIFRSLWAKFKRSANMPYMAGLVTQTDFYYELTDNLGIGDVVDLGVLPSNARIVDAHLFAEGDLTGKTVTVGFLTGTPGDTVGVRNLTGDLFSAQALDAGVAITRLNKAPVLNATPSATDQSIGLQFSAAVAPAAGKKVHLRLFYAQ</sequence>
<name>A0A6N8DNH9_RHOAC</name>
<dbReference type="EMBL" id="WNKS01000007">
    <property type="protein sequence ID" value="MTV31406.1"/>
    <property type="molecule type" value="Genomic_DNA"/>
</dbReference>
<comment type="caution">
    <text evidence="1">The sequence shown here is derived from an EMBL/GenBank/DDBJ whole genome shotgun (WGS) entry which is preliminary data.</text>
</comment>
<evidence type="ECO:0000313" key="2">
    <source>
        <dbReference type="Proteomes" id="UP000439113"/>
    </source>
</evidence>
<protein>
    <submittedName>
        <fullName evidence="1">Uncharacterized protein</fullName>
    </submittedName>
</protein>